<evidence type="ECO:0000259" key="1">
    <source>
        <dbReference type="Pfam" id="PF20700"/>
    </source>
</evidence>
<sequence>MKWFSTLISVDVTYDLRYQSDGMRVTRHSRIFSMASCPVSDKSVWLVVMDIRIVFWDMILLSGEIGLCMDYGTQVTVKTCRHLVPFAKALLKASRVREMKTVAEHLLPGLRFVCADIAFAKKESDALEYVLYSSFTGEGKKGNLQASLYSYLESLRQDPFIIYSIKYEQLLYREFKIYIYQPELFMNLQSFKDLVNNPPSASEREEMVQRPGNYHLLRPRGDACKSEVENHQDQNFEQNKDQCTRLQVGLGQTPLGNDGMRKILLSTNTPAPSRKSLQKTSNKVLAKIETLNTADMSRRCRQLVDVNTILGQESPQSIDVQCDGMYNNPLYSGVGETPFQPATQTVYSVAENVTAKHQIIKLITKNKICSKHGHLRDAASANHSCSSGECGANLPMQHTIGNEFTWAREGMAELLCEDGIEVKGVTTDPDSSAGRAADSLFKDGLYKVKPMHNLDTLHLSESIRKSIKRDEKLLQVMPCRTKAKKTKLLHNFALDAVDRCTAEINQAYDLYAGDSH</sequence>
<feature type="domain" description="Mutator-like transposase" evidence="1">
    <location>
        <begin position="225"/>
        <end position="506"/>
    </location>
</feature>
<dbReference type="Pfam" id="PF20700">
    <property type="entry name" value="Mutator"/>
    <property type="match status" value="1"/>
</dbReference>
<proteinExistence type="predicted"/>
<gene>
    <name evidence="2" type="ORF">CGI_10011614</name>
</gene>
<evidence type="ECO:0000313" key="2">
    <source>
        <dbReference type="EMBL" id="EKC26799.1"/>
    </source>
</evidence>
<dbReference type="HOGENOM" id="CLU_528128_0_0_1"/>
<accession>K1Q694</accession>
<protein>
    <submittedName>
        <fullName evidence="2">Bromodomain and WD repeat-containing protein 2</fullName>
    </submittedName>
</protein>
<organism evidence="2">
    <name type="scientific">Magallana gigas</name>
    <name type="common">Pacific oyster</name>
    <name type="synonym">Crassostrea gigas</name>
    <dbReference type="NCBI Taxonomy" id="29159"/>
    <lineage>
        <taxon>Eukaryota</taxon>
        <taxon>Metazoa</taxon>
        <taxon>Spiralia</taxon>
        <taxon>Lophotrochozoa</taxon>
        <taxon>Mollusca</taxon>
        <taxon>Bivalvia</taxon>
        <taxon>Autobranchia</taxon>
        <taxon>Pteriomorphia</taxon>
        <taxon>Ostreida</taxon>
        <taxon>Ostreoidea</taxon>
        <taxon>Ostreidae</taxon>
        <taxon>Magallana</taxon>
    </lineage>
</organism>
<name>K1Q694_MAGGI</name>
<dbReference type="EMBL" id="JH818275">
    <property type="protein sequence ID" value="EKC26799.1"/>
    <property type="molecule type" value="Genomic_DNA"/>
</dbReference>
<dbReference type="InterPro" id="IPR049012">
    <property type="entry name" value="Mutator_transp_dom"/>
</dbReference>
<dbReference type="AlphaFoldDB" id="K1Q694"/>
<dbReference type="InParanoid" id="K1Q694"/>
<reference evidence="2" key="1">
    <citation type="journal article" date="2012" name="Nature">
        <title>The oyster genome reveals stress adaptation and complexity of shell formation.</title>
        <authorList>
            <person name="Zhang G."/>
            <person name="Fang X."/>
            <person name="Guo X."/>
            <person name="Li L."/>
            <person name="Luo R."/>
            <person name="Xu F."/>
            <person name="Yang P."/>
            <person name="Zhang L."/>
            <person name="Wang X."/>
            <person name="Qi H."/>
            <person name="Xiong Z."/>
            <person name="Que H."/>
            <person name="Xie Y."/>
            <person name="Holland P.W."/>
            <person name="Paps J."/>
            <person name="Zhu Y."/>
            <person name="Wu F."/>
            <person name="Chen Y."/>
            <person name="Wang J."/>
            <person name="Peng C."/>
            <person name="Meng J."/>
            <person name="Yang L."/>
            <person name="Liu J."/>
            <person name="Wen B."/>
            <person name="Zhang N."/>
            <person name="Huang Z."/>
            <person name="Zhu Q."/>
            <person name="Feng Y."/>
            <person name="Mount A."/>
            <person name="Hedgecock D."/>
            <person name="Xu Z."/>
            <person name="Liu Y."/>
            <person name="Domazet-Loso T."/>
            <person name="Du Y."/>
            <person name="Sun X."/>
            <person name="Zhang S."/>
            <person name="Liu B."/>
            <person name="Cheng P."/>
            <person name="Jiang X."/>
            <person name="Li J."/>
            <person name="Fan D."/>
            <person name="Wang W."/>
            <person name="Fu W."/>
            <person name="Wang T."/>
            <person name="Wang B."/>
            <person name="Zhang J."/>
            <person name="Peng Z."/>
            <person name="Li Y."/>
            <person name="Li N."/>
            <person name="Wang J."/>
            <person name="Chen M."/>
            <person name="He Y."/>
            <person name="Tan F."/>
            <person name="Song X."/>
            <person name="Zheng Q."/>
            <person name="Huang R."/>
            <person name="Yang H."/>
            <person name="Du X."/>
            <person name="Chen L."/>
            <person name="Yang M."/>
            <person name="Gaffney P.M."/>
            <person name="Wang S."/>
            <person name="Luo L."/>
            <person name="She Z."/>
            <person name="Ming Y."/>
            <person name="Huang W."/>
            <person name="Zhang S."/>
            <person name="Huang B."/>
            <person name="Zhang Y."/>
            <person name="Qu T."/>
            <person name="Ni P."/>
            <person name="Miao G."/>
            <person name="Wang J."/>
            <person name="Wang Q."/>
            <person name="Steinberg C.E."/>
            <person name="Wang H."/>
            <person name="Li N."/>
            <person name="Qian L."/>
            <person name="Zhang G."/>
            <person name="Li Y."/>
            <person name="Yang H."/>
            <person name="Liu X."/>
            <person name="Wang J."/>
            <person name="Yin Y."/>
            <person name="Wang J."/>
        </authorList>
    </citation>
    <scope>NUCLEOTIDE SEQUENCE [LARGE SCALE GENOMIC DNA]</scope>
    <source>
        <strain evidence="2">05x7-T-G4-1.051#20</strain>
    </source>
</reference>